<dbReference type="OrthoDB" id="428260at2759"/>
<dbReference type="PANTHER" id="PTHR43283">
    <property type="entry name" value="BETA-LACTAMASE-RELATED"/>
    <property type="match status" value="1"/>
</dbReference>
<dbReference type="SUPFAM" id="SSF56601">
    <property type="entry name" value="beta-lactamase/transpeptidase-like"/>
    <property type="match status" value="1"/>
</dbReference>
<dbReference type="PANTHER" id="PTHR43283:SF3">
    <property type="entry name" value="BETA-LACTAMASE FAMILY PROTEIN (AFU_ORTHOLOGUE AFUA_5G07500)"/>
    <property type="match status" value="1"/>
</dbReference>
<feature type="domain" description="Beta-lactamase-related" evidence="1">
    <location>
        <begin position="61"/>
        <end position="402"/>
    </location>
</feature>
<dbReference type="STRING" id="741276.A0A2S5BJB5"/>
<dbReference type="InterPro" id="IPR001466">
    <property type="entry name" value="Beta-lactam-related"/>
</dbReference>
<dbReference type="AlphaFoldDB" id="A0A2S5BJB5"/>
<evidence type="ECO:0000313" key="2">
    <source>
        <dbReference type="EMBL" id="POY76867.1"/>
    </source>
</evidence>
<organism evidence="2 3">
    <name type="scientific">Rhodotorula taiwanensis</name>
    <dbReference type="NCBI Taxonomy" id="741276"/>
    <lineage>
        <taxon>Eukaryota</taxon>
        <taxon>Fungi</taxon>
        <taxon>Dikarya</taxon>
        <taxon>Basidiomycota</taxon>
        <taxon>Pucciniomycotina</taxon>
        <taxon>Microbotryomycetes</taxon>
        <taxon>Sporidiobolales</taxon>
        <taxon>Sporidiobolaceae</taxon>
        <taxon>Rhodotorula</taxon>
    </lineage>
</organism>
<protein>
    <recommendedName>
        <fullName evidence="1">Beta-lactamase-related domain-containing protein</fullName>
    </recommendedName>
</protein>
<name>A0A2S5BJB5_9BASI</name>
<dbReference type="InterPro" id="IPR050789">
    <property type="entry name" value="Diverse_Enzym_Activities"/>
</dbReference>
<dbReference type="Proteomes" id="UP000237144">
    <property type="component" value="Unassembled WGS sequence"/>
</dbReference>
<proteinExistence type="predicted"/>
<evidence type="ECO:0000313" key="3">
    <source>
        <dbReference type="Proteomes" id="UP000237144"/>
    </source>
</evidence>
<accession>A0A2S5BJB5</accession>
<dbReference type="Gene3D" id="3.40.710.10">
    <property type="entry name" value="DD-peptidase/beta-lactamase superfamily"/>
    <property type="match status" value="1"/>
</dbReference>
<reference evidence="2 3" key="1">
    <citation type="journal article" date="2018" name="Front. Microbiol.">
        <title>Prospects for Fungal Bioremediation of Acidic Radioactive Waste Sites: Characterization and Genome Sequence of Rhodotorula taiwanensis MD1149.</title>
        <authorList>
            <person name="Tkavc R."/>
            <person name="Matrosova V.Y."/>
            <person name="Grichenko O.E."/>
            <person name="Gostincar C."/>
            <person name="Volpe R.P."/>
            <person name="Klimenkova P."/>
            <person name="Gaidamakova E.K."/>
            <person name="Zhou C.E."/>
            <person name="Stewart B.J."/>
            <person name="Lyman M.G."/>
            <person name="Malfatti S.A."/>
            <person name="Rubinfeld B."/>
            <person name="Courtot M."/>
            <person name="Singh J."/>
            <person name="Dalgard C.L."/>
            <person name="Hamilton T."/>
            <person name="Frey K.G."/>
            <person name="Gunde-Cimerman N."/>
            <person name="Dugan L."/>
            <person name="Daly M.J."/>
        </authorList>
    </citation>
    <scope>NUCLEOTIDE SEQUENCE [LARGE SCALE GENOMIC DNA]</scope>
    <source>
        <strain evidence="2 3">MD1149</strain>
    </source>
</reference>
<dbReference type="EMBL" id="PJQD01000001">
    <property type="protein sequence ID" value="POY76867.1"/>
    <property type="molecule type" value="Genomic_DNA"/>
</dbReference>
<comment type="caution">
    <text evidence="2">The sequence shown here is derived from an EMBL/GenBank/DDBJ whole genome shotgun (WGS) entry which is preliminary data.</text>
</comment>
<evidence type="ECO:0000259" key="1">
    <source>
        <dbReference type="Pfam" id="PF00144"/>
    </source>
</evidence>
<gene>
    <name evidence="2" type="ORF">BMF94_0119</name>
</gene>
<sequence length="412" mass="45451">MLQGTQKLDAIIAEATRDPYNELTRFVFSVASSDEDCIYSGKGGYGQLPTTPVDNATLEKEGEPITEDSIFELYSCTKLPATVAALQLIEQGKLDLDDEIQKYLPEAADVKVLEGFNEDGSLKLADAERPITVRMLLTHTSGSTYAMIDGEILKAAKELGLPGDFYTETATKEAFTTLPLKNQPGAAFAYGPSLDWMSLVIEKVSGLDFETYLQRNLFHPLGIHDTSFEPNPKQIHMAYADEQNPGGPLRIAEHPPTCGSQRFGGAGLRGSSRSWLRLLRALLRGGELDGKRILKKETVDLMFQDQLWNDGQRKTCPAYAEIGYPVPARTKETVGGMTFGFGGALNPVPGTTGRPAGTLVWRGMANTPWFIDRTNDIAVVVFSNVLPRNEPHFHQAWFKAETELYKVLKEQK</sequence>
<keyword evidence="3" id="KW-1185">Reference proteome</keyword>
<dbReference type="Pfam" id="PF00144">
    <property type="entry name" value="Beta-lactamase"/>
    <property type="match status" value="1"/>
</dbReference>
<dbReference type="InterPro" id="IPR012338">
    <property type="entry name" value="Beta-lactam/transpept-like"/>
</dbReference>